<dbReference type="Gene3D" id="1.20.1250.20">
    <property type="entry name" value="MFS general substrate transporter like domains"/>
    <property type="match status" value="2"/>
</dbReference>
<protein>
    <submittedName>
        <fullName evidence="7">Hexuronate transporter</fullName>
    </submittedName>
</protein>
<evidence type="ECO:0000256" key="4">
    <source>
        <dbReference type="ARBA" id="ARBA00023136"/>
    </source>
</evidence>
<feature type="transmembrane region" description="Helical" evidence="5">
    <location>
        <begin position="361"/>
        <end position="383"/>
    </location>
</feature>
<comment type="subcellular location">
    <subcellularLocation>
        <location evidence="1">Membrane</location>
        <topology evidence="1">Multi-pass membrane protein</topology>
    </subcellularLocation>
</comment>
<keyword evidence="4 5" id="KW-0472">Membrane</keyword>
<feature type="transmembrane region" description="Helical" evidence="5">
    <location>
        <begin position="12"/>
        <end position="31"/>
    </location>
</feature>
<name>A0A170PPQ0_9ZZZZ</name>
<evidence type="ECO:0000256" key="3">
    <source>
        <dbReference type="ARBA" id="ARBA00022989"/>
    </source>
</evidence>
<sequence length="423" mass="45569">MRLGRMMKIRWWIIGLVMIGTILNYLTRSIMGVAAPTAMAELHISTEQYSWITGGFQLGIMLQPVAGYILDMIGLKTGLALFAAAWGIITMAHALATGWISLAGLRALLGFAEGTAHPGALKVISEWFPARERGFAGGVYNIGASLGSVLAPLLVAGAVMVWDWRGAFIVAGIFALIWAASWRRFYHSPENHPTVPPGERAEILEGQESYLRADTVKPPLGRLLRQRNLWGIALPRFLADPTWGTLTLWMPLYLTTVRHFDLGQIAMFAGLPFIAADLGCLFGPAVVLWLQRRGISLINARRGAYTLGAVLMTGMMFVGQVESAAAAVALLCLGGFAHQTLSVTCITMASDLFPRNEVGTAAGIAGTMANLGVLLFSLAMGHFVETIGYGPFFIALGVLDLFAAATLWILVRAPEPQKEPTTA</sequence>
<dbReference type="PROSITE" id="PS50850">
    <property type="entry name" value="MFS"/>
    <property type="match status" value="1"/>
</dbReference>
<keyword evidence="3 5" id="KW-1133">Transmembrane helix</keyword>
<dbReference type="PANTHER" id="PTHR11662:SF285">
    <property type="entry name" value="HEXURONATE TRANSPORTER"/>
    <property type="match status" value="1"/>
</dbReference>
<evidence type="ECO:0000256" key="5">
    <source>
        <dbReference type="SAM" id="Phobius"/>
    </source>
</evidence>
<dbReference type="InterPro" id="IPR020846">
    <property type="entry name" value="MFS_dom"/>
</dbReference>
<dbReference type="PANTHER" id="PTHR11662">
    <property type="entry name" value="SOLUTE CARRIER FAMILY 17"/>
    <property type="match status" value="1"/>
</dbReference>
<reference evidence="7" key="1">
    <citation type="submission" date="2015-10" db="EMBL/GenBank/DDBJ databases">
        <authorList>
            <person name="Gilbert D.G."/>
        </authorList>
    </citation>
    <scope>NUCLEOTIDE SEQUENCE</scope>
</reference>
<feature type="domain" description="Major facilitator superfamily (MFS) profile" evidence="6">
    <location>
        <begin position="13"/>
        <end position="415"/>
    </location>
</feature>
<feature type="transmembrane region" description="Helical" evidence="5">
    <location>
        <begin position="139"/>
        <end position="161"/>
    </location>
</feature>
<keyword evidence="2 5" id="KW-0812">Transmembrane</keyword>
<feature type="transmembrane region" description="Helical" evidence="5">
    <location>
        <begin position="389"/>
        <end position="411"/>
    </location>
</feature>
<proteinExistence type="predicted"/>
<gene>
    <name evidence="7" type="ORF">MGWOODY_Smn1189</name>
</gene>
<evidence type="ECO:0000259" key="6">
    <source>
        <dbReference type="PROSITE" id="PS50850"/>
    </source>
</evidence>
<dbReference type="AlphaFoldDB" id="A0A170PPQ0"/>
<dbReference type="SUPFAM" id="SSF103473">
    <property type="entry name" value="MFS general substrate transporter"/>
    <property type="match status" value="1"/>
</dbReference>
<evidence type="ECO:0000313" key="7">
    <source>
        <dbReference type="EMBL" id="CUS45876.1"/>
    </source>
</evidence>
<accession>A0A170PPQ0</accession>
<evidence type="ECO:0000256" key="1">
    <source>
        <dbReference type="ARBA" id="ARBA00004141"/>
    </source>
</evidence>
<dbReference type="CDD" id="cd17319">
    <property type="entry name" value="MFS_ExuT_GudP_like"/>
    <property type="match status" value="1"/>
</dbReference>
<feature type="transmembrane region" description="Helical" evidence="5">
    <location>
        <begin position="51"/>
        <end position="70"/>
    </location>
</feature>
<dbReference type="GO" id="GO:0016020">
    <property type="term" value="C:membrane"/>
    <property type="evidence" value="ECO:0007669"/>
    <property type="project" value="UniProtKB-SubCell"/>
</dbReference>
<dbReference type="EMBL" id="CZQE01000310">
    <property type="protein sequence ID" value="CUS45876.1"/>
    <property type="molecule type" value="Genomic_DNA"/>
</dbReference>
<feature type="transmembrane region" description="Helical" evidence="5">
    <location>
        <begin position="79"/>
        <end position="102"/>
    </location>
</feature>
<feature type="transmembrane region" description="Helical" evidence="5">
    <location>
        <begin position="325"/>
        <end position="349"/>
    </location>
</feature>
<feature type="transmembrane region" description="Helical" evidence="5">
    <location>
        <begin position="265"/>
        <end position="290"/>
    </location>
</feature>
<evidence type="ECO:0000256" key="2">
    <source>
        <dbReference type="ARBA" id="ARBA00022692"/>
    </source>
</evidence>
<dbReference type="GO" id="GO:0015134">
    <property type="term" value="F:hexuronate transmembrane transporter activity"/>
    <property type="evidence" value="ECO:0007669"/>
    <property type="project" value="TreeGrafter"/>
</dbReference>
<dbReference type="Pfam" id="PF07690">
    <property type="entry name" value="MFS_1"/>
    <property type="match status" value="1"/>
</dbReference>
<organism evidence="7">
    <name type="scientific">hydrothermal vent metagenome</name>
    <dbReference type="NCBI Taxonomy" id="652676"/>
    <lineage>
        <taxon>unclassified sequences</taxon>
        <taxon>metagenomes</taxon>
        <taxon>ecological metagenomes</taxon>
    </lineage>
</organism>
<dbReference type="InterPro" id="IPR011701">
    <property type="entry name" value="MFS"/>
</dbReference>
<dbReference type="InterPro" id="IPR036259">
    <property type="entry name" value="MFS_trans_sf"/>
</dbReference>
<dbReference type="InterPro" id="IPR050382">
    <property type="entry name" value="MFS_Na/Anion_cotransporter"/>
</dbReference>
<feature type="transmembrane region" description="Helical" evidence="5">
    <location>
        <begin position="302"/>
        <end position="319"/>
    </location>
</feature>
<feature type="transmembrane region" description="Helical" evidence="5">
    <location>
        <begin position="168"/>
        <end position="186"/>
    </location>
</feature>